<proteinExistence type="inferred from homology"/>
<evidence type="ECO:0000313" key="7">
    <source>
        <dbReference type="Proteomes" id="UP000274762"/>
    </source>
</evidence>
<dbReference type="EMBL" id="JAWLUM010000004">
    <property type="protein sequence ID" value="MDV7136664.1"/>
    <property type="molecule type" value="Genomic_DNA"/>
</dbReference>
<accession>A0A495K474</accession>
<evidence type="ECO:0000256" key="1">
    <source>
        <dbReference type="ARBA" id="ARBA00008791"/>
    </source>
</evidence>
<dbReference type="EMBL" id="RBKV01000001">
    <property type="protein sequence ID" value="RKR95202.1"/>
    <property type="molecule type" value="Genomic_DNA"/>
</dbReference>
<name>A0A2G3PTI1_WILMA</name>
<evidence type="ECO:0000313" key="6">
    <source>
        <dbReference type="Proteomes" id="UP000225108"/>
    </source>
</evidence>
<feature type="domain" description="UspA" evidence="2">
    <location>
        <begin position="4"/>
        <end position="146"/>
    </location>
</feature>
<reference evidence="3 8" key="3">
    <citation type="submission" date="2023-10" db="EMBL/GenBank/DDBJ databases">
        <title>Development of a sustainable strategy for remediation of hydrocarbon-contaminated territories based on the waste exchange concept.</title>
        <authorList>
            <person name="Krivoruchko A."/>
        </authorList>
    </citation>
    <scope>NUCLEOTIDE SEQUENCE [LARGE SCALE GENOMIC DNA]</scope>
    <source>
        <strain evidence="3 8">IEGM 1236</strain>
    </source>
</reference>
<accession>A0A2G3PTI1</accession>
<dbReference type="CDD" id="cd00293">
    <property type="entry name" value="USP-like"/>
    <property type="match status" value="1"/>
</dbReference>
<reference evidence="5 7" key="2">
    <citation type="submission" date="2018-10" db="EMBL/GenBank/DDBJ databases">
        <title>Sequencing the genomes of 1000 actinobacteria strains.</title>
        <authorList>
            <person name="Klenk H.-P."/>
        </authorList>
    </citation>
    <scope>NUCLEOTIDE SEQUENCE [LARGE SCALE GENOMIC DNA]</scope>
    <source>
        <strain evidence="5 7">DSM 44343</strain>
    </source>
</reference>
<gene>
    <name evidence="4" type="ORF">CSW57_00390</name>
    <name evidence="5" type="ORF">DFJ75_2016</name>
    <name evidence="3" type="ORF">R4198_23475</name>
</gene>
<dbReference type="Proteomes" id="UP000274762">
    <property type="component" value="Unassembled WGS sequence"/>
</dbReference>
<dbReference type="OrthoDB" id="3427787at2"/>
<evidence type="ECO:0000313" key="4">
    <source>
        <dbReference type="EMBL" id="PHV69114.1"/>
    </source>
</evidence>
<dbReference type="RefSeq" id="WP_023960716.1">
    <property type="nucleotide sequence ID" value="NZ_CBCRXS010000004.1"/>
</dbReference>
<evidence type="ECO:0000313" key="3">
    <source>
        <dbReference type="EMBL" id="MDV7136664.1"/>
    </source>
</evidence>
<evidence type="ECO:0000313" key="8">
    <source>
        <dbReference type="Proteomes" id="UP001185792"/>
    </source>
</evidence>
<dbReference type="Pfam" id="PF00582">
    <property type="entry name" value="Usp"/>
    <property type="match status" value="1"/>
</dbReference>
<dbReference type="InterPro" id="IPR006016">
    <property type="entry name" value="UspA"/>
</dbReference>
<dbReference type="Proteomes" id="UP000225108">
    <property type="component" value="Unassembled WGS sequence"/>
</dbReference>
<sequence length="148" mass="15278">MSAYQTVVVGTDGSESSMKAVERAGAISGDKAQLIIACAYFPTDDRDVSAVSDVLKEEAYQVHGSAPTEEILRTARERAANAGGGNISTRPVVGSPVDALLNLVADSKADLLVVGNKGLNSIAGRLLGSVPADVARKSKCDVLIVHTV</sequence>
<dbReference type="PANTHER" id="PTHR46268:SF6">
    <property type="entry name" value="UNIVERSAL STRESS PROTEIN UP12"/>
    <property type="match status" value="1"/>
</dbReference>
<dbReference type="AlphaFoldDB" id="A0A2G3PTI1"/>
<dbReference type="Proteomes" id="UP001185792">
    <property type="component" value="Unassembled WGS sequence"/>
</dbReference>
<reference evidence="4 6" key="1">
    <citation type="submission" date="2017-10" db="EMBL/GenBank/DDBJ databases">
        <title>The draft genome sequence of Williamsia sp. BULT 1.1 isolated from the semi-arid grassland soils from South Africa.</title>
        <authorList>
            <person name="Kabwe M.H."/>
            <person name="Govender N."/>
            <person name="Mutseka Lunga P."/>
            <person name="Vikram S."/>
            <person name="Makhalanyane T.P."/>
        </authorList>
    </citation>
    <scope>NUCLEOTIDE SEQUENCE [LARGE SCALE GENOMIC DNA]</scope>
    <source>
        <strain evidence="4 6">BULT 1.1</strain>
    </source>
</reference>
<dbReference type="PRINTS" id="PR01438">
    <property type="entry name" value="UNVRSLSTRESS"/>
</dbReference>
<dbReference type="PANTHER" id="PTHR46268">
    <property type="entry name" value="STRESS RESPONSE PROTEIN NHAX"/>
    <property type="match status" value="1"/>
</dbReference>
<dbReference type="InterPro" id="IPR006015">
    <property type="entry name" value="Universal_stress_UspA"/>
</dbReference>
<keyword evidence="8" id="KW-1185">Reference proteome</keyword>
<protein>
    <submittedName>
        <fullName evidence="5">Nucleotide-binding universal stress UspA family protein</fullName>
    </submittedName>
    <submittedName>
        <fullName evidence="4">Universal stress protein</fullName>
    </submittedName>
</protein>
<evidence type="ECO:0000259" key="2">
    <source>
        <dbReference type="Pfam" id="PF00582"/>
    </source>
</evidence>
<dbReference type="Gene3D" id="3.40.50.620">
    <property type="entry name" value="HUPs"/>
    <property type="match status" value="1"/>
</dbReference>
<evidence type="ECO:0000313" key="5">
    <source>
        <dbReference type="EMBL" id="RKR95202.1"/>
    </source>
</evidence>
<comment type="caution">
    <text evidence="4">The sequence shown here is derived from an EMBL/GenBank/DDBJ whole genome shotgun (WGS) entry which is preliminary data.</text>
</comment>
<dbReference type="EMBL" id="PEBD01000002">
    <property type="protein sequence ID" value="PHV69114.1"/>
    <property type="molecule type" value="Genomic_DNA"/>
</dbReference>
<organism evidence="4 6">
    <name type="scientific">Williamsia marianensis</name>
    <dbReference type="NCBI Taxonomy" id="85044"/>
    <lineage>
        <taxon>Bacteria</taxon>
        <taxon>Bacillati</taxon>
        <taxon>Actinomycetota</taxon>
        <taxon>Actinomycetes</taxon>
        <taxon>Mycobacteriales</taxon>
        <taxon>Nocardiaceae</taxon>
        <taxon>Williamsia</taxon>
    </lineage>
</organism>
<dbReference type="InterPro" id="IPR014729">
    <property type="entry name" value="Rossmann-like_a/b/a_fold"/>
</dbReference>
<dbReference type="SUPFAM" id="SSF52402">
    <property type="entry name" value="Adenine nucleotide alpha hydrolases-like"/>
    <property type="match status" value="1"/>
</dbReference>
<comment type="similarity">
    <text evidence="1">Belongs to the universal stress protein A family.</text>
</comment>